<comment type="caution">
    <text evidence="1">The sequence shown here is derived from an EMBL/GenBank/DDBJ whole genome shotgun (WGS) entry which is preliminary data.</text>
</comment>
<accession>W3VF84</accession>
<dbReference type="PATRIC" id="fig|1004151.3.peg.136"/>
<name>W3VF84_9GAMM</name>
<gene>
    <name evidence="1" type="ORF">PTE_00866</name>
</gene>
<sequence>MKDSIAQAGSALNAELLSQTSENIISANDTLPPTQNVKNIPQTFTSNESFWYERLAALNPFNYLSKPPESKRNPAG</sequence>
<evidence type="ECO:0000313" key="1">
    <source>
        <dbReference type="EMBL" id="ETS33689.1"/>
    </source>
</evidence>
<dbReference type="AlphaFoldDB" id="W3VF84"/>
<dbReference type="RefSeq" id="WP_036843343.1">
    <property type="nucleotide sequence ID" value="NZ_AYSJ01000002.1"/>
</dbReference>
<evidence type="ECO:0000313" key="2">
    <source>
        <dbReference type="Proteomes" id="UP000018957"/>
    </source>
</evidence>
<proteinExistence type="predicted"/>
<protein>
    <submittedName>
        <fullName evidence="1">Uncharacterized protein</fullName>
    </submittedName>
</protein>
<dbReference type="EMBL" id="AYSJ01000002">
    <property type="protein sequence ID" value="ETS33689.1"/>
    <property type="molecule type" value="Genomic_DNA"/>
</dbReference>
<organism evidence="1 2">
    <name type="scientific">Photorhabdus khanii NC19</name>
    <dbReference type="NCBI Taxonomy" id="1004151"/>
    <lineage>
        <taxon>Bacteria</taxon>
        <taxon>Pseudomonadati</taxon>
        <taxon>Pseudomonadota</taxon>
        <taxon>Gammaproteobacteria</taxon>
        <taxon>Enterobacterales</taxon>
        <taxon>Morganellaceae</taxon>
        <taxon>Photorhabdus</taxon>
    </lineage>
</organism>
<keyword evidence="2" id="KW-1185">Reference proteome</keyword>
<dbReference type="Proteomes" id="UP000018957">
    <property type="component" value="Unassembled WGS sequence"/>
</dbReference>
<reference evidence="1 2" key="1">
    <citation type="submission" date="2013-11" db="EMBL/GenBank/DDBJ databases">
        <title>Elucidation of the Photorhabdus temperata genome and generation of transposon mutant library to identify motility mutants.</title>
        <authorList>
            <person name="Hurst S.G.IV."/>
            <person name="Micheals B."/>
            <person name="Abebe-Akele F."/>
            <person name="Rowedder H."/>
            <person name="Bullock H."/>
            <person name="Jackobeck R."/>
            <person name="Janicki E."/>
            <person name="Tisa L.S."/>
        </authorList>
    </citation>
    <scope>NUCLEOTIDE SEQUENCE [LARGE SCALE GENOMIC DNA]</scope>
    <source>
        <strain evidence="1 2">NC19</strain>
    </source>
</reference>